<dbReference type="RefSeq" id="WP_072476615.1">
    <property type="nucleotide sequence ID" value="NZ_FPJG01000006.1"/>
</dbReference>
<dbReference type="EMBL" id="FPJG01000006">
    <property type="protein sequence ID" value="SFW67365.1"/>
    <property type="molecule type" value="Genomic_DNA"/>
</dbReference>
<dbReference type="Proteomes" id="UP000182740">
    <property type="component" value="Unassembled WGS sequence"/>
</dbReference>
<dbReference type="Gene3D" id="3.40.50.720">
    <property type="entry name" value="NAD(P)-binding Rossmann-like Domain"/>
    <property type="match status" value="2"/>
</dbReference>
<evidence type="ECO:0000313" key="2">
    <source>
        <dbReference type="EMBL" id="SFW67365.1"/>
    </source>
</evidence>
<dbReference type="InterPro" id="IPR051606">
    <property type="entry name" value="Polyketide_Oxido-like"/>
</dbReference>
<dbReference type="PANTHER" id="PTHR43355:SF2">
    <property type="entry name" value="FLAVIN REDUCTASE (NADPH)"/>
    <property type="match status" value="1"/>
</dbReference>
<dbReference type="SUPFAM" id="SSF51735">
    <property type="entry name" value="NAD(P)-binding Rossmann-fold domains"/>
    <property type="match status" value="1"/>
</dbReference>
<evidence type="ECO:0000313" key="3">
    <source>
        <dbReference type="Proteomes" id="UP000182740"/>
    </source>
</evidence>
<accession>A0A1K1R5S0</accession>
<evidence type="ECO:0000259" key="1">
    <source>
        <dbReference type="Pfam" id="PF13460"/>
    </source>
</evidence>
<dbReference type="Pfam" id="PF13460">
    <property type="entry name" value="NAD_binding_10"/>
    <property type="match status" value="1"/>
</dbReference>
<feature type="domain" description="NAD(P)-binding" evidence="1">
    <location>
        <begin position="59"/>
        <end position="168"/>
    </location>
</feature>
<dbReference type="GO" id="GO:0016646">
    <property type="term" value="F:oxidoreductase activity, acting on the CH-NH group of donors, NAD or NADP as acceptor"/>
    <property type="evidence" value="ECO:0007669"/>
    <property type="project" value="TreeGrafter"/>
</dbReference>
<organism evidence="2 3">
    <name type="scientific">Amycolatopsis australiensis</name>
    <dbReference type="NCBI Taxonomy" id="546364"/>
    <lineage>
        <taxon>Bacteria</taxon>
        <taxon>Bacillati</taxon>
        <taxon>Actinomycetota</taxon>
        <taxon>Actinomycetes</taxon>
        <taxon>Pseudonocardiales</taxon>
        <taxon>Pseudonocardiaceae</taxon>
        <taxon>Amycolatopsis</taxon>
    </lineage>
</organism>
<name>A0A1K1R5S0_9PSEU</name>
<reference evidence="3" key="1">
    <citation type="submission" date="2016-11" db="EMBL/GenBank/DDBJ databases">
        <authorList>
            <person name="Varghese N."/>
            <person name="Submissions S."/>
        </authorList>
    </citation>
    <scope>NUCLEOTIDE SEQUENCE [LARGE SCALE GENOMIC DNA]</scope>
    <source>
        <strain evidence="3">DSM 44671</strain>
    </source>
</reference>
<dbReference type="OrthoDB" id="3763081at2"/>
<sequence>MRVAVFGANGPTGRLLTSQAVEAGHPVTAVTRRPRDFPLRHDRLTVAEADVHDAGAVDQAMTRRGVRRLAVVTSSAVEPVAYPGAGVLFNRVLQPFVTRVLGKTVYDDMRRMEALVRESDVDWTIVRPSGLFDLPGVTDYELVEGHSDHRFTARADLAASLLRIAGDPTLAGKVVSVTTTQDTPSMLRLIRQEAFGKD</sequence>
<dbReference type="InterPro" id="IPR016040">
    <property type="entry name" value="NAD(P)-bd_dom"/>
</dbReference>
<dbReference type="AlphaFoldDB" id="A0A1K1R5S0"/>
<protein>
    <submittedName>
        <fullName evidence="2">Putative NADH-flavin reductase</fullName>
    </submittedName>
</protein>
<dbReference type="PANTHER" id="PTHR43355">
    <property type="entry name" value="FLAVIN REDUCTASE (NADPH)"/>
    <property type="match status" value="1"/>
</dbReference>
<proteinExistence type="predicted"/>
<dbReference type="InterPro" id="IPR036291">
    <property type="entry name" value="NAD(P)-bd_dom_sf"/>
</dbReference>
<dbReference type="STRING" id="546364.SAMN04489730_2716"/>
<gene>
    <name evidence="2" type="ORF">SAMN04489730_2716</name>
</gene>
<keyword evidence="3" id="KW-1185">Reference proteome</keyword>